<reference evidence="2 3" key="1">
    <citation type="submission" date="2024-06" db="EMBL/GenBank/DDBJ databases">
        <title>Genomic Encyclopedia of Type Strains, Phase IV (KMG-IV): sequencing the most valuable type-strain genomes for metagenomic binning, comparative biology and taxonomic classification.</title>
        <authorList>
            <person name="Goeker M."/>
        </authorList>
    </citation>
    <scope>NUCLEOTIDE SEQUENCE [LARGE SCALE GENOMIC DNA]</scope>
    <source>
        <strain evidence="2 3">DSM 29780</strain>
    </source>
</reference>
<dbReference type="RefSeq" id="WP_354555071.1">
    <property type="nucleotide sequence ID" value="NZ_JBEPMB010000001.1"/>
</dbReference>
<sequence length="99" mass="11448">MSERYKISRKAQIQISGIVSYTAEMFGPYQAKAYHSGLARTFELLSDFPLMGPMAQDLFPGLRQFTFQAHIIFYTTSEAGVFIRQVLNHRVNLRPELFR</sequence>
<dbReference type="Pfam" id="PF05016">
    <property type="entry name" value="ParE_toxin"/>
    <property type="match status" value="1"/>
</dbReference>
<name>A0ABV2IVJ5_9HYPH</name>
<organism evidence="2 3">
    <name type="scientific">Rhizobium aquaticum</name>
    <dbReference type="NCBI Taxonomy" id="1549636"/>
    <lineage>
        <taxon>Bacteria</taxon>
        <taxon>Pseudomonadati</taxon>
        <taxon>Pseudomonadota</taxon>
        <taxon>Alphaproteobacteria</taxon>
        <taxon>Hyphomicrobiales</taxon>
        <taxon>Rhizobiaceae</taxon>
        <taxon>Rhizobium/Agrobacterium group</taxon>
        <taxon>Rhizobium</taxon>
    </lineage>
</organism>
<evidence type="ECO:0000313" key="2">
    <source>
        <dbReference type="EMBL" id="MET3612509.1"/>
    </source>
</evidence>
<dbReference type="Gene3D" id="3.30.2310.20">
    <property type="entry name" value="RelE-like"/>
    <property type="match status" value="1"/>
</dbReference>
<dbReference type="EMBL" id="JBEPMB010000001">
    <property type="protein sequence ID" value="MET3612509.1"/>
    <property type="molecule type" value="Genomic_DNA"/>
</dbReference>
<gene>
    <name evidence="2" type="ORF">ABID16_000814</name>
</gene>
<evidence type="ECO:0000313" key="3">
    <source>
        <dbReference type="Proteomes" id="UP001549047"/>
    </source>
</evidence>
<dbReference type="InterPro" id="IPR007712">
    <property type="entry name" value="RelE/ParE_toxin"/>
</dbReference>
<dbReference type="Proteomes" id="UP001549047">
    <property type="component" value="Unassembled WGS sequence"/>
</dbReference>
<keyword evidence="1" id="KW-1277">Toxin-antitoxin system</keyword>
<keyword evidence="3" id="KW-1185">Reference proteome</keyword>
<dbReference type="InterPro" id="IPR035093">
    <property type="entry name" value="RelE/ParE_toxin_dom_sf"/>
</dbReference>
<proteinExistence type="predicted"/>
<accession>A0ABV2IVJ5</accession>
<evidence type="ECO:0000256" key="1">
    <source>
        <dbReference type="ARBA" id="ARBA00022649"/>
    </source>
</evidence>
<comment type="caution">
    <text evidence="2">The sequence shown here is derived from an EMBL/GenBank/DDBJ whole genome shotgun (WGS) entry which is preliminary data.</text>
</comment>
<protein>
    <submittedName>
        <fullName evidence="2">Toxin ParE1/3/4</fullName>
    </submittedName>
</protein>